<dbReference type="OrthoDB" id="10012881at2759"/>
<protein>
    <submittedName>
        <fullName evidence="6">Trypsin-1</fullName>
    </submittedName>
</protein>
<organism evidence="6 7">
    <name type="scientific">Amphibalanus amphitrite</name>
    <name type="common">Striped barnacle</name>
    <name type="synonym">Balanus amphitrite</name>
    <dbReference type="NCBI Taxonomy" id="1232801"/>
    <lineage>
        <taxon>Eukaryota</taxon>
        <taxon>Metazoa</taxon>
        <taxon>Ecdysozoa</taxon>
        <taxon>Arthropoda</taxon>
        <taxon>Crustacea</taxon>
        <taxon>Multicrustacea</taxon>
        <taxon>Cirripedia</taxon>
        <taxon>Thoracica</taxon>
        <taxon>Thoracicalcarea</taxon>
        <taxon>Balanomorpha</taxon>
        <taxon>Balanoidea</taxon>
        <taxon>Balanidae</taxon>
        <taxon>Amphibalaninae</taxon>
        <taxon>Amphibalanus</taxon>
    </lineage>
</organism>
<dbReference type="PRINTS" id="PR00722">
    <property type="entry name" value="CHYMOTRYPSIN"/>
</dbReference>
<dbReference type="GO" id="GO:0006508">
    <property type="term" value="P:proteolysis"/>
    <property type="evidence" value="ECO:0007669"/>
    <property type="project" value="UniProtKB-KW"/>
</dbReference>
<evidence type="ECO:0000256" key="2">
    <source>
        <dbReference type="ARBA" id="ARBA00024195"/>
    </source>
</evidence>
<dbReference type="CDD" id="cd00190">
    <property type="entry name" value="Tryp_SPc"/>
    <property type="match status" value="1"/>
</dbReference>
<dbReference type="FunFam" id="2.40.10.10:FF:000002">
    <property type="entry name" value="Transmembrane protease serine"/>
    <property type="match status" value="1"/>
</dbReference>
<dbReference type="EMBL" id="VIIS01000932">
    <property type="protein sequence ID" value="KAF0303535.1"/>
    <property type="molecule type" value="Genomic_DNA"/>
</dbReference>
<evidence type="ECO:0000256" key="4">
    <source>
        <dbReference type="SAM" id="SignalP"/>
    </source>
</evidence>
<reference evidence="6 7" key="1">
    <citation type="submission" date="2019-07" db="EMBL/GenBank/DDBJ databases">
        <title>Draft genome assembly of a fouling barnacle, Amphibalanus amphitrite (Darwin, 1854): The first reference genome for Thecostraca.</title>
        <authorList>
            <person name="Kim W."/>
        </authorList>
    </citation>
    <scope>NUCLEOTIDE SEQUENCE [LARGE SCALE GENOMIC DNA]</scope>
    <source>
        <strain evidence="6">SNU_AA5</strain>
        <tissue evidence="6">Soma without cirri and trophi</tissue>
    </source>
</reference>
<dbReference type="SUPFAM" id="SSF50494">
    <property type="entry name" value="Trypsin-like serine proteases"/>
    <property type="match status" value="1"/>
</dbReference>
<feature type="chain" id="PRO_5025339863" evidence="4">
    <location>
        <begin position="23"/>
        <end position="333"/>
    </location>
</feature>
<dbReference type="GO" id="GO:0004252">
    <property type="term" value="F:serine-type endopeptidase activity"/>
    <property type="evidence" value="ECO:0007669"/>
    <property type="project" value="InterPro"/>
</dbReference>
<dbReference type="AlphaFoldDB" id="A0A6A4WAE7"/>
<keyword evidence="3" id="KW-0720">Serine protease</keyword>
<feature type="domain" description="Peptidase S1" evidence="5">
    <location>
        <begin position="90"/>
        <end position="328"/>
    </location>
</feature>
<dbReference type="SMART" id="SM00020">
    <property type="entry name" value="Tryp_SPc"/>
    <property type="match status" value="1"/>
</dbReference>
<keyword evidence="3" id="KW-0378">Hydrolase</keyword>
<evidence type="ECO:0000256" key="1">
    <source>
        <dbReference type="ARBA" id="ARBA00023157"/>
    </source>
</evidence>
<evidence type="ECO:0000313" key="6">
    <source>
        <dbReference type="EMBL" id="KAF0303535.1"/>
    </source>
</evidence>
<dbReference type="Proteomes" id="UP000440578">
    <property type="component" value="Unassembled WGS sequence"/>
</dbReference>
<dbReference type="InterPro" id="IPR018114">
    <property type="entry name" value="TRYPSIN_HIS"/>
</dbReference>
<dbReference type="Gene3D" id="2.40.10.10">
    <property type="entry name" value="Trypsin-like serine proteases"/>
    <property type="match status" value="1"/>
</dbReference>
<keyword evidence="7" id="KW-1185">Reference proteome</keyword>
<name>A0A6A4WAE7_AMPAM</name>
<accession>A0A6A4WAE7</accession>
<keyword evidence="3" id="KW-0645">Protease</keyword>
<dbReference type="PROSITE" id="PS00134">
    <property type="entry name" value="TRYPSIN_HIS"/>
    <property type="match status" value="1"/>
</dbReference>
<keyword evidence="4" id="KW-0732">Signal</keyword>
<dbReference type="PROSITE" id="PS50240">
    <property type="entry name" value="TRYPSIN_DOM"/>
    <property type="match status" value="1"/>
</dbReference>
<gene>
    <name evidence="6" type="primary">TRYP_7</name>
    <name evidence="6" type="ORF">FJT64_024486</name>
</gene>
<evidence type="ECO:0000259" key="5">
    <source>
        <dbReference type="PROSITE" id="PS50240"/>
    </source>
</evidence>
<dbReference type="InterPro" id="IPR009003">
    <property type="entry name" value="Peptidase_S1_PA"/>
</dbReference>
<dbReference type="Pfam" id="PF00089">
    <property type="entry name" value="Trypsin"/>
    <property type="match status" value="1"/>
</dbReference>
<sequence length="333" mass="35971">MRLLRACLALLLAFCNQPSTAARSNITHHRNTASAYSLTVKLRESPLWPKPHFLRHRTSAEHTRWGRPIPGLAAKSRCCGRTNPVPTTRVAGGAPAGRHQFPWLAALVEPGHHRPFCGGSLINDRYVLTAAHCLLRRRPRHLQVVLGKHELRRDSGGDVRLNASAVRRHPLFGPLFLGFDVGLVRLETPLSLPTPDNRIAPVCLPERGRYRRATVTAAGWGAQRVGGPRTDRPHSVTLQQVPAALCRILNSPVPVTGSMVCAAGSVWSGGRDTCHGDSGGPLTVSADDEGRQALLGVTSWGLGCARPLSAGVYARVAAALDWILANTQDANYC</sequence>
<dbReference type="FunFam" id="2.40.10.10:FF:000068">
    <property type="entry name" value="transmembrane protease serine 2"/>
    <property type="match status" value="1"/>
</dbReference>
<dbReference type="InterPro" id="IPR033116">
    <property type="entry name" value="TRYPSIN_SER"/>
</dbReference>
<evidence type="ECO:0000256" key="3">
    <source>
        <dbReference type="RuleBase" id="RU363034"/>
    </source>
</evidence>
<dbReference type="PANTHER" id="PTHR24252:SF7">
    <property type="entry name" value="HYALIN"/>
    <property type="match status" value="1"/>
</dbReference>
<comment type="caution">
    <text evidence="6">The sequence shown here is derived from an EMBL/GenBank/DDBJ whole genome shotgun (WGS) entry which is preliminary data.</text>
</comment>
<feature type="signal peptide" evidence="4">
    <location>
        <begin position="1"/>
        <end position="22"/>
    </location>
</feature>
<keyword evidence="1" id="KW-1015">Disulfide bond</keyword>
<dbReference type="PANTHER" id="PTHR24252">
    <property type="entry name" value="ACROSIN-RELATED"/>
    <property type="match status" value="1"/>
</dbReference>
<proteinExistence type="inferred from homology"/>
<dbReference type="InterPro" id="IPR043504">
    <property type="entry name" value="Peptidase_S1_PA_chymotrypsin"/>
</dbReference>
<dbReference type="PROSITE" id="PS00135">
    <property type="entry name" value="TRYPSIN_SER"/>
    <property type="match status" value="1"/>
</dbReference>
<dbReference type="InterPro" id="IPR001314">
    <property type="entry name" value="Peptidase_S1A"/>
</dbReference>
<dbReference type="InterPro" id="IPR001254">
    <property type="entry name" value="Trypsin_dom"/>
</dbReference>
<evidence type="ECO:0000313" key="7">
    <source>
        <dbReference type="Proteomes" id="UP000440578"/>
    </source>
</evidence>
<comment type="similarity">
    <text evidence="2">Belongs to the peptidase S1 family. CLIP subfamily.</text>
</comment>